<dbReference type="Gene3D" id="3.40.50.300">
    <property type="entry name" value="P-loop containing nucleotide triphosphate hydrolases"/>
    <property type="match status" value="1"/>
</dbReference>
<evidence type="ECO:0000313" key="4">
    <source>
        <dbReference type="EMBL" id="EAS02036.2"/>
    </source>
</evidence>
<dbReference type="SUPFAM" id="SSF52540">
    <property type="entry name" value="P-loop containing nucleoside triphosphate hydrolases"/>
    <property type="match status" value="1"/>
</dbReference>
<feature type="compositionally biased region" description="Polar residues" evidence="3">
    <location>
        <begin position="1005"/>
        <end position="1023"/>
    </location>
</feature>
<feature type="region of interest" description="Disordered" evidence="3">
    <location>
        <begin position="1192"/>
        <end position="1222"/>
    </location>
</feature>
<sequence length="1782" mass="205405">MAHLNEYNLTILSSKGDGLKTFLNTICKSDNHDKLVIQDKKGNGSNTFKLHLNQQDKIQQSIGIILFFDTTSIDSYQQAIQKYQQIADCIDKQKCNVFMVGNKIDLEDFRQIQFHDANKFAVENGLFCMQVSSQKKDGIEYFLNFLKSRTALTIKKIQKQASLQNVQNGEEGVSCTPKNETQSLVELQLKEQNSQSNVIPEILRERSKTPPSIIEENLKKKQEFEQKQAQGLKNLIQNVLQPSLKSQTSSEINIHKAQEKEGNLNKQLSSQNSLLADNQISQIGQQESNEQTPNKSKMQKNSKDILEENILVYSFNNPNQELGFLSFKKDLNNQNQSNKLENMQKSKIENNIQQQEQNTISEAIASDQDQNKQQNELKGTFSPNPNPIQTSQIQNQKDEIVQNQDNQQHQIEINKLNLNEDSLNMKQNNIADIKIDTQLNQKIPIQQQDQNVNQSNQFQEEASKKVVLEASQNLKQDNLLKQKEEIPQKQQRKSNLNKIDELQKNLKRLKELEKSKANKSRVDSSLSQNSNASIPLIESVQKVQNVPKPIAQLETNDQQHSQTNESNNIQESNKLIQKSQNSQISDQNDQHLLQHNNKEIQQNSNQDAQNSKYIKQNINQNQNVQKLQDLETNSLSNKSIQNSITNIQPSQNQIAIADNQLGTDLQNQSQINRQQNFQDNKNQNNNLNQGQIQHVNNTNNGLRSDNQQSYNEHQLNANLVENNLQVPKHKESNNMNTDSTGTFGNKNSIYSISITNASIDNRKQQAQNMMQSEVIQEQTPIFSHQNAQNDSSKYSNGQYGSLNQLSSNSQKDSNKYNRQKNNMIGSFERKLVDENDNYTPTNYQKLAPVRESYDKDPKIPSLMVQSYLTNCHGDDENEDERYRQSKSDLSNLKSEIIRKPLQLEQMNINDKNSRSNTQRQLEDLDNQIKQIIQGDGNQSTTQQNMNDEDDSEFFSDIKFAGDKMLQTKEKVVVNPDILYTEKKKENNIRFTQSTFNQSNEEDQINQKNQSNQIRYGQASNVGKSKQLKSQDEEDESFSDVRMQLVQLSTPPKNKLEKPYQSIQQDQAVSLNDQNTHLINSLTTSDKKQLLASQSLSSYQKEKDMQYLNYIPQEVEAIDEQNDTQNVYQINIRDKKSDTFTHLNNLDIKNPLIESQEYDQMQKQLEKEGRASGTLHKNDSNEQLKYSSNRNNQQNIQGYNQNSPQVPSQQEIQKTFQTPQNQKNIKKVHLKLEQKNKPQELSLQQYTPPQDKLEGDQYQYQKNNDNQQIQPSLDQDNSIQQYENNMYNELKRTLHDQASNNFTNFKVTPKGVPAIETSLMNNYTQKEKKKQKLSNLSGLSAKQLKNFDSPQVFKVDLSKKTTPKSDYFSQPKFQFYSPASKFNSRGFSSGTKGGINTSNTILNRDLASSIESQEGVDQFLTNNSANDVEVFYTQDEFLNNYSSADQNYRHNIYDQYKSHIRGCRSPSSYQTKKHKDLITLNVDFDGQDLEVKVYSDDTAFTIGERICMSLQKMITRSQMKNLAAIIQKRINDYTQSLQQIVEEIEDKKLKEKDAIDRYIRDRNLRENILNPLPQKQKMGLNDSKKDEIIGKLTVELNPNSKKQATIRIRENDDPYELAFSFINTYNIKKNKISFLVEKIGQIQNEYRVQQSLKEKTQRLSVQTAYNDVQQKSFKDIQGYYSAEQLSNLSPQNIYTPQNKISSSPINYNSQQIQEKGQTELFRVNLDKGNGDYIKIIVREGDNLKQLAYQVATDNQLNSNAYQKILKTLESAYKNFLENQWQAI</sequence>
<evidence type="ECO:0000313" key="5">
    <source>
        <dbReference type="Proteomes" id="UP000009168"/>
    </source>
</evidence>
<dbReference type="GO" id="GO:0005525">
    <property type="term" value="F:GTP binding"/>
    <property type="evidence" value="ECO:0007669"/>
    <property type="project" value="InterPro"/>
</dbReference>
<reference evidence="5" key="1">
    <citation type="journal article" date="2006" name="PLoS Biol.">
        <title>Macronuclear genome sequence of the ciliate Tetrahymena thermophila, a model eukaryote.</title>
        <authorList>
            <person name="Eisen J.A."/>
            <person name="Coyne R.S."/>
            <person name="Wu M."/>
            <person name="Wu D."/>
            <person name="Thiagarajan M."/>
            <person name="Wortman J.R."/>
            <person name="Badger J.H."/>
            <person name="Ren Q."/>
            <person name="Amedeo P."/>
            <person name="Jones K.M."/>
            <person name="Tallon L.J."/>
            <person name="Delcher A.L."/>
            <person name="Salzberg S.L."/>
            <person name="Silva J.C."/>
            <person name="Haas B.J."/>
            <person name="Majoros W.H."/>
            <person name="Farzad M."/>
            <person name="Carlton J.M."/>
            <person name="Smith R.K. Jr."/>
            <person name="Garg J."/>
            <person name="Pearlman R.E."/>
            <person name="Karrer K.M."/>
            <person name="Sun L."/>
            <person name="Manning G."/>
            <person name="Elde N.C."/>
            <person name="Turkewitz A.P."/>
            <person name="Asai D.J."/>
            <person name="Wilkes D.E."/>
            <person name="Wang Y."/>
            <person name="Cai H."/>
            <person name="Collins K."/>
            <person name="Stewart B.A."/>
            <person name="Lee S.R."/>
            <person name="Wilamowska K."/>
            <person name="Weinberg Z."/>
            <person name="Ruzzo W.L."/>
            <person name="Wloga D."/>
            <person name="Gaertig J."/>
            <person name="Frankel J."/>
            <person name="Tsao C.-C."/>
            <person name="Gorovsky M.A."/>
            <person name="Keeling P.J."/>
            <person name="Waller R.F."/>
            <person name="Patron N.J."/>
            <person name="Cherry J.M."/>
            <person name="Stover N.A."/>
            <person name="Krieger C.J."/>
            <person name="del Toro C."/>
            <person name="Ryder H.F."/>
            <person name="Williamson S.C."/>
            <person name="Barbeau R.A."/>
            <person name="Hamilton E.P."/>
            <person name="Orias E."/>
        </authorList>
    </citation>
    <scope>NUCLEOTIDE SEQUENCE [LARGE SCALE GENOMIC DNA]</scope>
    <source>
        <strain evidence="5">SB210</strain>
    </source>
</reference>
<feature type="compositionally biased region" description="Polar residues" evidence="3">
    <location>
        <begin position="784"/>
        <end position="811"/>
    </location>
</feature>
<dbReference type="PROSITE" id="PS51419">
    <property type="entry name" value="RAB"/>
    <property type="match status" value="1"/>
</dbReference>
<proteinExistence type="predicted"/>
<feature type="region of interest" description="Disordered" evidence="3">
    <location>
        <begin position="678"/>
        <end position="706"/>
    </location>
</feature>
<dbReference type="EMBL" id="GG662548">
    <property type="protein sequence ID" value="EAS02036.2"/>
    <property type="molecule type" value="Genomic_DNA"/>
</dbReference>
<dbReference type="InParanoid" id="I7M329"/>
<feature type="compositionally biased region" description="Polar residues" evidence="3">
    <location>
        <begin position="733"/>
        <end position="746"/>
    </location>
</feature>
<feature type="region of interest" description="Disordered" evidence="3">
    <location>
        <begin position="1234"/>
        <end position="1253"/>
    </location>
</feature>
<feature type="compositionally biased region" description="Polar residues" evidence="3">
    <location>
        <begin position="1238"/>
        <end position="1247"/>
    </location>
</feature>
<feature type="region of interest" description="Disordered" evidence="3">
    <location>
        <begin position="479"/>
        <end position="499"/>
    </location>
</feature>
<dbReference type="InterPro" id="IPR027417">
    <property type="entry name" value="P-loop_NTPase"/>
</dbReference>
<feature type="coiled-coil region" evidence="2">
    <location>
        <begin position="1529"/>
        <end position="1560"/>
    </location>
</feature>
<keyword evidence="2" id="KW-0175">Coiled coil</keyword>
<evidence type="ECO:0000256" key="1">
    <source>
        <dbReference type="ARBA" id="ARBA00022741"/>
    </source>
</evidence>
<gene>
    <name evidence="4" type="ORF">TTHERM_00502270</name>
</gene>
<accession>I7M329</accession>
<name>I7M329_TETTS</name>
<feature type="region of interest" description="Disordered" evidence="3">
    <location>
        <begin position="367"/>
        <end position="390"/>
    </location>
</feature>
<dbReference type="Pfam" id="PF00071">
    <property type="entry name" value="Ras"/>
    <property type="match status" value="1"/>
</dbReference>
<dbReference type="Proteomes" id="UP000009168">
    <property type="component" value="Unassembled WGS sequence"/>
</dbReference>
<dbReference type="GO" id="GO:0003924">
    <property type="term" value="F:GTPase activity"/>
    <property type="evidence" value="ECO:0007669"/>
    <property type="project" value="InterPro"/>
</dbReference>
<dbReference type="SMART" id="SM00175">
    <property type="entry name" value="RAB"/>
    <property type="match status" value="1"/>
</dbReference>
<evidence type="ECO:0000256" key="3">
    <source>
        <dbReference type="SAM" id="MobiDB-lite"/>
    </source>
</evidence>
<feature type="region of interest" description="Disordered" evidence="3">
    <location>
        <begin position="784"/>
        <end position="857"/>
    </location>
</feature>
<feature type="compositionally biased region" description="Polar residues" evidence="3">
    <location>
        <begin position="694"/>
        <end position="706"/>
    </location>
</feature>
<organism evidence="4 5">
    <name type="scientific">Tetrahymena thermophila (strain SB210)</name>
    <dbReference type="NCBI Taxonomy" id="312017"/>
    <lineage>
        <taxon>Eukaryota</taxon>
        <taxon>Sar</taxon>
        <taxon>Alveolata</taxon>
        <taxon>Ciliophora</taxon>
        <taxon>Intramacronucleata</taxon>
        <taxon>Oligohymenophorea</taxon>
        <taxon>Hymenostomatida</taxon>
        <taxon>Tetrahymenina</taxon>
        <taxon>Tetrahymenidae</taxon>
        <taxon>Tetrahymena</taxon>
    </lineage>
</organism>
<protein>
    <submittedName>
        <fullName evidence="4">Ras family protein</fullName>
    </submittedName>
</protein>
<dbReference type="KEGG" id="tet:TTHERM_00502270"/>
<feature type="region of interest" description="Disordered" evidence="3">
    <location>
        <begin position="727"/>
        <end position="746"/>
    </location>
</feature>
<dbReference type="eggNOG" id="ENOG502SY1W">
    <property type="taxonomic scope" value="Eukaryota"/>
</dbReference>
<dbReference type="RefSeq" id="XP_001022281.2">
    <property type="nucleotide sequence ID" value="XM_001022281.2"/>
</dbReference>
<dbReference type="PANTHER" id="PTHR47978">
    <property type="match status" value="1"/>
</dbReference>
<keyword evidence="5" id="KW-1185">Reference proteome</keyword>
<dbReference type="InterPro" id="IPR001806">
    <property type="entry name" value="Small_GTPase"/>
</dbReference>
<dbReference type="GeneID" id="7825629"/>
<feature type="compositionally biased region" description="Low complexity" evidence="3">
    <location>
        <begin position="1192"/>
        <end position="1201"/>
    </location>
</feature>
<evidence type="ECO:0000256" key="2">
    <source>
        <dbReference type="SAM" id="Coils"/>
    </source>
</evidence>
<feature type="compositionally biased region" description="Polar residues" evidence="3">
    <location>
        <begin position="1202"/>
        <end position="1222"/>
    </location>
</feature>
<feature type="region of interest" description="Disordered" evidence="3">
    <location>
        <begin position="994"/>
        <end position="1038"/>
    </location>
</feature>
<feature type="compositionally biased region" description="Low complexity" evidence="3">
    <location>
        <begin position="678"/>
        <end position="693"/>
    </location>
</feature>
<dbReference type="STRING" id="312017.I7M329"/>
<keyword evidence="1" id="KW-0547">Nucleotide-binding</keyword>